<name>A0A158I7G0_CABSO</name>
<sequence length="311" mass="32999">MNPSRDIEKLFDQFGGDAGNYQEIGRENEASHARTRWPLLATLDLSQPSIPNIAPNRESLLAAAQDRSEEPRRKPWGAPADSATSDEVSASGTLANASGKPPVATPFTRETRPRLFSRPNRKTIPPVENVALPGSPVGAARFSALIDAVEGVSNVDEAPAAPTQAAAAPAATATPAAPDLIARLQQQPSQAQQQQQPQHRPSLPRSQPLSTPEKLPGFAGVFQSQRPQPAAKPSLPRAQPAQPVPEPKTQSILGKLFRPQGPSHAAGAQQTGAPHPDSLQSMFERLRGPAAVSTHEAPAAHSWLAKRTSRS</sequence>
<dbReference type="RefSeq" id="WP_060858632.1">
    <property type="nucleotide sequence ID" value="NZ_FCOC02000028.1"/>
</dbReference>
<gene>
    <name evidence="2" type="ORF">AWB64_05659</name>
</gene>
<evidence type="ECO:0008006" key="4">
    <source>
        <dbReference type="Google" id="ProtNLM"/>
    </source>
</evidence>
<evidence type="ECO:0000313" key="2">
    <source>
        <dbReference type="EMBL" id="SAL52516.1"/>
    </source>
</evidence>
<feature type="region of interest" description="Disordered" evidence="1">
    <location>
        <begin position="185"/>
        <end position="311"/>
    </location>
</feature>
<dbReference type="AlphaFoldDB" id="A0A158I7G0"/>
<dbReference type="EMBL" id="FCOC02000028">
    <property type="protein sequence ID" value="SAL52516.1"/>
    <property type="molecule type" value="Genomic_DNA"/>
</dbReference>
<feature type="region of interest" description="Disordered" evidence="1">
    <location>
        <begin position="11"/>
        <end position="30"/>
    </location>
</feature>
<dbReference type="NCBIfam" id="NF040718">
    <property type="entry name" value="BcsP_of_Ic"/>
    <property type="match status" value="1"/>
</dbReference>
<accession>A0A158I7G0</accession>
<evidence type="ECO:0000313" key="3">
    <source>
        <dbReference type="Proteomes" id="UP000054893"/>
    </source>
</evidence>
<dbReference type="Proteomes" id="UP000054893">
    <property type="component" value="Unassembled WGS sequence"/>
</dbReference>
<feature type="compositionally biased region" description="Low complexity" evidence="1">
    <location>
        <begin position="185"/>
        <end position="208"/>
    </location>
</feature>
<dbReference type="Pfam" id="PF10945">
    <property type="entry name" value="CBP_BcsR"/>
    <property type="match status" value="1"/>
</dbReference>
<dbReference type="InterPro" id="IPR024487">
    <property type="entry name" value="CBP_BcsR"/>
</dbReference>
<feature type="region of interest" description="Disordered" evidence="1">
    <location>
        <begin position="47"/>
        <end position="129"/>
    </location>
</feature>
<reference evidence="2 3" key="1">
    <citation type="submission" date="2016-01" db="EMBL/GenBank/DDBJ databases">
        <authorList>
            <person name="Oliw E.H."/>
        </authorList>
    </citation>
    <scope>NUCLEOTIDE SEQUENCE [LARGE SCALE GENOMIC DNA]</scope>
    <source>
        <strain evidence="2">LMG 22029</strain>
    </source>
</reference>
<proteinExistence type="predicted"/>
<organism evidence="2 3">
    <name type="scientific">Caballeronia sordidicola</name>
    <name type="common">Burkholderia sordidicola</name>
    <dbReference type="NCBI Taxonomy" id="196367"/>
    <lineage>
        <taxon>Bacteria</taxon>
        <taxon>Pseudomonadati</taxon>
        <taxon>Pseudomonadota</taxon>
        <taxon>Betaproteobacteria</taxon>
        <taxon>Burkholderiales</taxon>
        <taxon>Burkholderiaceae</taxon>
        <taxon>Caballeronia</taxon>
    </lineage>
</organism>
<protein>
    <recommendedName>
        <fullName evidence="4">Cell division protein</fullName>
    </recommendedName>
</protein>
<feature type="compositionally biased region" description="Polar residues" evidence="1">
    <location>
        <begin position="82"/>
        <end position="96"/>
    </location>
</feature>
<evidence type="ECO:0000256" key="1">
    <source>
        <dbReference type="SAM" id="MobiDB-lite"/>
    </source>
</evidence>